<dbReference type="AlphaFoldDB" id="A0AAW0GBA1"/>
<feature type="compositionally biased region" description="Polar residues" evidence="1">
    <location>
        <begin position="24"/>
        <end position="51"/>
    </location>
</feature>
<sequence>MDMGIVEANLREMDKTIGGIKGLFSSSSTDSKESNQPNMSSDTDVKSPTTEAESDESTTPPEGPKAKDEKKEVPSFQFKMQHGEVFKAMFLRDGSDALGELVKQRQSRKPSWMTEWEEQSRLRQAKEESDASQKS</sequence>
<comment type="caution">
    <text evidence="2">The sequence shown here is derived from an EMBL/GenBank/DDBJ whole genome shotgun (WGS) entry which is preliminary data.</text>
</comment>
<dbReference type="Proteomes" id="UP001385951">
    <property type="component" value="Unassembled WGS sequence"/>
</dbReference>
<evidence type="ECO:0000313" key="2">
    <source>
        <dbReference type="EMBL" id="KAK7690703.1"/>
    </source>
</evidence>
<proteinExistence type="predicted"/>
<evidence type="ECO:0000256" key="1">
    <source>
        <dbReference type="SAM" id="MobiDB-lite"/>
    </source>
</evidence>
<protein>
    <submittedName>
        <fullName evidence="2">Uncharacterized protein</fullName>
    </submittedName>
</protein>
<keyword evidence="3" id="KW-1185">Reference proteome</keyword>
<evidence type="ECO:0000313" key="3">
    <source>
        <dbReference type="Proteomes" id="UP001385951"/>
    </source>
</evidence>
<accession>A0AAW0GBA1</accession>
<feature type="compositionally biased region" description="Basic and acidic residues" evidence="1">
    <location>
        <begin position="118"/>
        <end position="135"/>
    </location>
</feature>
<dbReference type="EMBL" id="JASBNA010000006">
    <property type="protein sequence ID" value="KAK7690703.1"/>
    <property type="molecule type" value="Genomic_DNA"/>
</dbReference>
<reference evidence="2 3" key="1">
    <citation type="submission" date="2022-09" db="EMBL/GenBank/DDBJ databases">
        <authorList>
            <person name="Palmer J.M."/>
        </authorList>
    </citation>
    <scope>NUCLEOTIDE SEQUENCE [LARGE SCALE GENOMIC DNA]</scope>
    <source>
        <strain evidence="2 3">DSM 7382</strain>
    </source>
</reference>
<gene>
    <name evidence="2" type="ORF">QCA50_005802</name>
</gene>
<feature type="compositionally biased region" description="Basic and acidic residues" evidence="1">
    <location>
        <begin position="64"/>
        <end position="73"/>
    </location>
</feature>
<name>A0AAW0GBA1_9APHY</name>
<feature type="region of interest" description="Disordered" evidence="1">
    <location>
        <begin position="101"/>
        <end position="135"/>
    </location>
</feature>
<feature type="region of interest" description="Disordered" evidence="1">
    <location>
        <begin position="1"/>
        <end position="78"/>
    </location>
</feature>
<organism evidence="2 3">
    <name type="scientific">Cerrena zonata</name>
    <dbReference type="NCBI Taxonomy" id="2478898"/>
    <lineage>
        <taxon>Eukaryota</taxon>
        <taxon>Fungi</taxon>
        <taxon>Dikarya</taxon>
        <taxon>Basidiomycota</taxon>
        <taxon>Agaricomycotina</taxon>
        <taxon>Agaricomycetes</taxon>
        <taxon>Polyporales</taxon>
        <taxon>Cerrenaceae</taxon>
        <taxon>Cerrena</taxon>
    </lineage>
</organism>